<sequence>MTHDEPAWLRAVALPGAFVVGVMVTLQSKINGTLAGRLGSGPRAGLGAALVSFGTGLVVLSALLLVLPAWRRDLRRLRAAVSSGDLPRWHTFGGLAGAALVATQGLSVETIGVALFVVAVVAGQTSSALVVDHYGLGPAGRAVVTPGRVVGAGLAVLAVVISGADSLSGGLLVVVLALLPLVAGGGTAVQQAVNAQVGRRSSPWIATWNNFVVGTAGLVVALLLTLLLPGHLEGLPGEWWLYSGGLIGVCFIAGAAALVPVVGVLMFGLATVAGQVLAAVLVDLATDPSRVTVRTYVAAVLTFVGVAVAGLSQRRARRLASQRPAPAEAS</sequence>
<name>A0ABU2BYJ4_9ACTN</name>
<feature type="transmembrane region" description="Helical" evidence="1">
    <location>
        <begin position="7"/>
        <end position="26"/>
    </location>
</feature>
<comment type="caution">
    <text evidence="2">The sequence shown here is derived from an EMBL/GenBank/DDBJ whole genome shotgun (WGS) entry which is preliminary data.</text>
</comment>
<dbReference type="PANTHER" id="PTHR34821">
    <property type="entry name" value="INNER MEMBRANE PROTEIN YDCZ"/>
    <property type="match status" value="1"/>
</dbReference>
<feature type="transmembrane region" description="Helical" evidence="1">
    <location>
        <begin position="264"/>
        <end position="285"/>
    </location>
</feature>
<feature type="transmembrane region" description="Helical" evidence="1">
    <location>
        <begin position="239"/>
        <end position="259"/>
    </location>
</feature>
<proteinExistence type="predicted"/>
<gene>
    <name evidence="2" type="ORF">J2S63_003022</name>
</gene>
<protein>
    <submittedName>
        <fullName evidence="2">Transporter family-2 protein</fullName>
    </submittedName>
</protein>
<reference evidence="2 3" key="1">
    <citation type="submission" date="2023-07" db="EMBL/GenBank/DDBJ databases">
        <title>Sequencing the genomes of 1000 actinobacteria strains.</title>
        <authorList>
            <person name="Klenk H.-P."/>
        </authorList>
    </citation>
    <scope>NUCLEOTIDE SEQUENCE [LARGE SCALE GENOMIC DNA]</scope>
    <source>
        <strain evidence="2 3">DSM 19426</strain>
    </source>
</reference>
<keyword evidence="3" id="KW-1185">Reference proteome</keyword>
<keyword evidence="1" id="KW-0472">Membrane</keyword>
<dbReference type="InterPro" id="IPR006750">
    <property type="entry name" value="YdcZ"/>
</dbReference>
<keyword evidence="1" id="KW-1133">Transmembrane helix</keyword>
<feature type="transmembrane region" description="Helical" evidence="1">
    <location>
        <begin position="143"/>
        <end position="164"/>
    </location>
</feature>
<evidence type="ECO:0000313" key="2">
    <source>
        <dbReference type="EMBL" id="MDR7363469.1"/>
    </source>
</evidence>
<feature type="transmembrane region" description="Helical" evidence="1">
    <location>
        <begin position="170"/>
        <end position="193"/>
    </location>
</feature>
<keyword evidence="1" id="KW-0812">Transmembrane</keyword>
<feature type="transmembrane region" description="Helical" evidence="1">
    <location>
        <begin position="205"/>
        <end position="227"/>
    </location>
</feature>
<accession>A0ABU2BYJ4</accession>
<feature type="transmembrane region" description="Helical" evidence="1">
    <location>
        <begin position="113"/>
        <end position="131"/>
    </location>
</feature>
<dbReference type="EMBL" id="JAVDYG010000001">
    <property type="protein sequence ID" value="MDR7363469.1"/>
    <property type="molecule type" value="Genomic_DNA"/>
</dbReference>
<evidence type="ECO:0000313" key="3">
    <source>
        <dbReference type="Proteomes" id="UP001183648"/>
    </source>
</evidence>
<evidence type="ECO:0000256" key="1">
    <source>
        <dbReference type="SAM" id="Phobius"/>
    </source>
</evidence>
<dbReference type="Pfam" id="PF04657">
    <property type="entry name" value="DMT_YdcZ"/>
    <property type="match status" value="2"/>
</dbReference>
<dbReference type="RefSeq" id="WP_310303914.1">
    <property type="nucleotide sequence ID" value="NZ_BAAAPS010000003.1"/>
</dbReference>
<feature type="transmembrane region" description="Helical" evidence="1">
    <location>
        <begin position="291"/>
        <end position="311"/>
    </location>
</feature>
<organism evidence="2 3">
    <name type="scientific">Nocardioides marmoribigeumensis</name>
    <dbReference type="NCBI Taxonomy" id="433649"/>
    <lineage>
        <taxon>Bacteria</taxon>
        <taxon>Bacillati</taxon>
        <taxon>Actinomycetota</taxon>
        <taxon>Actinomycetes</taxon>
        <taxon>Propionibacteriales</taxon>
        <taxon>Nocardioidaceae</taxon>
        <taxon>Nocardioides</taxon>
    </lineage>
</organism>
<feature type="transmembrane region" description="Helical" evidence="1">
    <location>
        <begin position="46"/>
        <end position="68"/>
    </location>
</feature>
<dbReference type="PANTHER" id="PTHR34821:SF2">
    <property type="entry name" value="INNER MEMBRANE PROTEIN YDCZ"/>
    <property type="match status" value="1"/>
</dbReference>
<dbReference type="Proteomes" id="UP001183648">
    <property type="component" value="Unassembled WGS sequence"/>
</dbReference>
<feature type="transmembrane region" description="Helical" evidence="1">
    <location>
        <begin position="89"/>
        <end position="107"/>
    </location>
</feature>